<dbReference type="Pfam" id="PF09324">
    <property type="entry name" value="Sec7-like_HDS"/>
    <property type="match status" value="1"/>
</dbReference>
<dbReference type="Pfam" id="PF12783">
    <property type="entry name" value="Sec7-like_HUS"/>
    <property type="match status" value="1"/>
</dbReference>
<feature type="region of interest" description="Disordered" evidence="5">
    <location>
        <begin position="1339"/>
        <end position="1361"/>
    </location>
</feature>
<feature type="domain" description="Mon2/Sec7/BIG1-like dimerisation and cyclophilin-binding" evidence="9">
    <location>
        <begin position="16"/>
        <end position="186"/>
    </location>
</feature>
<name>A0A1Q3FBR6_CULTA</name>
<comment type="similarity">
    <text evidence="1">Belongs to the MON2 family.</text>
</comment>
<proteinExistence type="inferred from homology"/>
<evidence type="ECO:0000259" key="9">
    <source>
        <dbReference type="Pfam" id="PF16213"/>
    </source>
</evidence>
<dbReference type="InterPro" id="IPR015403">
    <property type="entry name" value="Mon2/Sec7/BIG1-like_HDS"/>
</dbReference>
<dbReference type="InterPro" id="IPR032691">
    <property type="entry name" value="Mon2/Sec7/BIG1-like_HUS"/>
</dbReference>
<evidence type="ECO:0000259" key="8">
    <source>
        <dbReference type="Pfam" id="PF16206"/>
    </source>
</evidence>
<feature type="domain" description="Mon2 C-terminal" evidence="8">
    <location>
        <begin position="1184"/>
        <end position="1704"/>
    </location>
</feature>
<dbReference type="PANTHER" id="PTHR10663">
    <property type="entry name" value="GUANYL-NUCLEOTIDE EXCHANGE FACTOR"/>
    <property type="match status" value="1"/>
</dbReference>
<keyword evidence="3" id="KW-0813">Transport</keyword>
<dbReference type="InterPro" id="IPR032817">
    <property type="entry name" value="Mon2_C"/>
</dbReference>
<dbReference type="EMBL" id="GFDL01010029">
    <property type="protein sequence ID" value="JAV25016.1"/>
    <property type="molecule type" value="Transcribed_RNA"/>
</dbReference>
<dbReference type="PANTHER" id="PTHR10663:SF333">
    <property type="entry name" value="PROTEIN MON2 HOMOLOG"/>
    <property type="match status" value="1"/>
</dbReference>
<evidence type="ECO:0000259" key="6">
    <source>
        <dbReference type="Pfam" id="PF09324"/>
    </source>
</evidence>
<evidence type="ECO:0000313" key="10">
    <source>
        <dbReference type="EMBL" id="JAV25016.1"/>
    </source>
</evidence>
<evidence type="ECO:0000256" key="3">
    <source>
        <dbReference type="ARBA" id="ARBA00022448"/>
    </source>
</evidence>
<protein>
    <recommendedName>
        <fullName evidence="2">Protein MON2 homolog</fullName>
    </recommendedName>
</protein>
<feature type="domain" description="Mon2/Sec7/BIG1-like HUS" evidence="7">
    <location>
        <begin position="220"/>
        <end position="393"/>
    </location>
</feature>
<dbReference type="SUPFAM" id="SSF48371">
    <property type="entry name" value="ARM repeat"/>
    <property type="match status" value="2"/>
</dbReference>
<dbReference type="GO" id="GO:0015031">
    <property type="term" value="P:protein transport"/>
    <property type="evidence" value="ECO:0007669"/>
    <property type="project" value="UniProtKB-KW"/>
</dbReference>
<keyword evidence="4" id="KW-0653">Protein transport</keyword>
<sequence length="1740" mass="191680">MSSSFAVGGTTDNEAALKFLEALQTDFRNLSLETKKKYPQIKESCEEAILKLKTAGANPQTPVYYVVNQILYPLVQGCESKDVKIIKFCLGMMQRLITQQVVDQKGARYITDTLWMLMENGTEEVKVLQSVTLLLTTNTVVHGETLAKTLVLCFRLHFTKDSTTINTAGATVRQLVSLVFERVVAEEAEAEANQDGEREVNLEELKMATAVAPKGLRPCAADAFLLFQDLVQLVNADQPYWLLGMTEMTRTFGLELLESVLTQYTSVFFRNPEFSFLLKERVCALVIKLFSPNIKYRTMAPQNAQATAPHDKPYFPISMRLLRVVSILIQKYHSLLVTECEIFLSLIVKFLDPDKPGWQRSLALEVLHKMTIQPELLISFCRCYDLKDHATNIFQDIINSLGTYVQSLFVNTQLLTSAVGGAQGQQAALIGGMPVGPGISPQPGFLFRGVFLPLVVTFPSGQSKSTFLEMLDKMEPPAIPDGYGISVAYACLLDIVRSISLSIQGPSQIGDENPLPYKNRVTEDDKALHIQLIYSSWLGLLSALGPLIDAATDESSTENVLKAIQNYAALCGLLELHTPRDAFITALCRASLPPHYALSVLNVNYQGSQFKSHSRGGSQDMGNMFLGSYSDADQQQQQRHPVVAVGTPLPTSSLPVGAHQGPVLLTAKNLQCMRSVLHLAHCHGGILGSSWHIVLTTLQHLAWILGLKPSTGGSLQAVQKPPTDSNSITQVMTDLPVLSTMLSQLFESSQYLDDVALHHLIDALCKLSHEAMELAYNNREPSLFAVAKLLETGLVNLARIEVLWRPLTNHLLEICQHPHIRMREWGVEAITYLVKAALQYKYEKPLKENLKLQTLLLGPLSELSSVPHGDVRQRQLECVLQVLNGAGETLSHGWPLVLGIIGAVNDHHGEALIRIAFQCLQLVVTDFLPVMPWRCLPLCVNTAAKFGSQTQELNISLTAVGLMWNISDYFNQNQEKLSQTVCDDTSVLPDFPGTLNMPHFDRLWMCLYARLGDLCVDPRPAVRKSAGQTLFSTISAHGNLLNPPTWQAVLWQVLFPLLDKVRALSSCASSEKVDTSGNILIHHSRNTAQKQWAETQVLTLSGVSRVFNTKRTLLQMLGDFPRAWALLLEFIENSALSKSNEVSLAALKSFQEILYNRPTSQSDDSLKLPKDAAAALAEKTAAANEQIDIWNVAWRVWLNIGAESTKPPSMDADKDDLYIPSQAFLTALVQIFPALFQHIRTRFSNKDLTQLCAVLMNAVAVPVHSDSTPYIMSTISDSLLTPLHDGVLDCMELLQKEATGGTNLKHMISAIFKQLLSFSKFACVPPSYDRVETRPVKSLRSGSVGMPHQQQHHQQQQQPANGASSIEWVSMNYIPFGEKALTVAVKLYQQTAADEAVIEGQILHEIIKAVHLPLSLKYKCMSASTWKLAISSLMTVLHTGLPVARAHPKQFAPLWKDLSDTLDQFLFPKSVCVVEDRGLDELVLDEAIDCQVIELIRDEILPYSQEIPQQFILDAVVLLNKGSIHSATTGSTPFAGCETELKLREEFAKTCFETLLQFSLLDDGMGQLTANSVNNNCFDKDSAASAANGTAAANEGGIAGRLAITALLHRFEEVLRKFNDDERLSGKFPLPRYRLSEISFVLKAVATLVISMKKAPPAKVGTTAWEQLIGLYPYLVECTTTSSAEVSRSLREALLQYCDLLRPPASALALGGPSPGSPSTLDNNNDGGGGVNVSNGISHC</sequence>
<evidence type="ECO:0000256" key="5">
    <source>
        <dbReference type="SAM" id="MobiDB-lite"/>
    </source>
</evidence>
<feature type="domain" description="Mon2 C-terminal" evidence="8">
    <location>
        <begin position="925"/>
        <end position="1163"/>
    </location>
</feature>
<dbReference type="Pfam" id="PF16206">
    <property type="entry name" value="Mon2_C"/>
    <property type="match status" value="2"/>
</dbReference>
<dbReference type="InterPro" id="IPR016024">
    <property type="entry name" value="ARM-type_fold"/>
</dbReference>
<evidence type="ECO:0000256" key="1">
    <source>
        <dbReference type="ARBA" id="ARBA00008144"/>
    </source>
</evidence>
<feature type="domain" description="Mon2/Sec7/BIG1-like HDS" evidence="6">
    <location>
        <begin position="841"/>
        <end position="921"/>
    </location>
</feature>
<reference evidence="10" key="1">
    <citation type="submission" date="2017-01" db="EMBL/GenBank/DDBJ databases">
        <title>A deep insight into the sialotranscriptome of adult male and female Cluex tarsalis mosquitoes.</title>
        <authorList>
            <person name="Ribeiro J.M."/>
            <person name="Moreira F."/>
            <person name="Bernard K.A."/>
            <person name="Calvo E."/>
        </authorList>
    </citation>
    <scope>NUCLEOTIDE SEQUENCE</scope>
    <source>
        <strain evidence="10">Kern County</strain>
        <tissue evidence="10">Salivary glands</tissue>
    </source>
</reference>
<accession>A0A1Q3FBR6</accession>
<dbReference type="Pfam" id="PF16213">
    <property type="entry name" value="DCB"/>
    <property type="match status" value="1"/>
</dbReference>
<evidence type="ECO:0000259" key="7">
    <source>
        <dbReference type="Pfam" id="PF12783"/>
    </source>
</evidence>
<feature type="compositionally biased region" description="Low complexity" evidence="5">
    <location>
        <begin position="1348"/>
        <end position="1358"/>
    </location>
</feature>
<evidence type="ECO:0000256" key="2">
    <source>
        <dbReference type="ARBA" id="ARBA00017134"/>
    </source>
</evidence>
<organism evidence="10">
    <name type="scientific">Culex tarsalis</name>
    <name type="common">Encephalitis mosquito</name>
    <dbReference type="NCBI Taxonomy" id="7177"/>
    <lineage>
        <taxon>Eukaryota</taxon>
        <taxon>Metazoa</taxon>
        <taxon>Ecdysozoa</taxon>
        <taxon>Arthropoda</taxon>
        <taxon>Hexapoda</taxon>
        <taxon>Insecta</taxon>
        <taxon>Pterygota</taxon>
        <taxon>Neoptera</taxon>
        <taxon>Endopterygota</taxon>
        <taxon>Diptera</taxon>
        <taxon>Nematocera</taxon>
        <taxon>Culicoidea</taxon>
        <taxon>Culicidae</taxon>
        <taxon>Culicinae</taxon>
        <taxon>Culicini</taxon>
        <taxon>Culex</taxon>
        <taxon>Culex</taxon>
    </lineage>
</organism>
<feature type="region of interest" description="Disordered" evidence="5">
    <location>
        <begin position="1709"/>
        <end position="1740"/>
    </location>
</feature>
<evidence type="ECO:0000256" key="4">
    <source>
        <dbReference type="ARBA" id="ARBA00022927"/>
    </source>
</evidence>
<dbReference type="InterPro" id="IPR032629">
    <property type="entry name" value="DCB_dom"/>
</dbReference>